<dbReference type="SMART" id="SM00474">
    <property type="entry name" value="35EXOc"/>
    <property type="match status" value="1"/>
</dbReference>
<dbReference type="InterPro" id="IPR051086">
    <property type="entry name" value="RNase_D-like"/>
</dbReference>
<feature type="compositionally biased region" description="Low complexity" evidence="1">
    <location>
        <begin position="1"/>
        <end position="13"/>
    </location>
</feature>
<organism evidence="3 4">
    <name type="scientific">Gordonia soli NBRC 108243</name>
    <dbReference type="NCBI Taxonomy" id="1223545"/>
    <lineage>
        <taxon>Bacteria</taxon>
        <taxon>Bacillati</taxon>
        <taxon>Actinomycetota</taxon>
        <taxon>Actinomycetes</taxon>
        <taxon>Mycobacteriales</taxon>
        <taxon>Gordoniaceae</taxon>
        <taxon>Gordonia</taxon>
    </lineage>
</organism>
<dbReference type="GO" id="GO:0003676">
    <property type="term" value="F:nucleic acid binding"/>
    <property type="evidence" value="ECO:0007669"/>
    <property type="project" value="InterPro"/>
</dbReference>
<dbReference type="InterPro" id="IPR010997">
    <property type="entry name" value="HRDC-like_sf"/>
</dbReference>
<dbReference type="PROSITE" id="PS50967">
    <property type="entry name" value="HRDC"/>
    <property type="match status" value="1"/>
</dbReference>
<dbReference type="EMBL" id="BANX01000019">
    <property type="protein sequence ID" value="GAC68884.1"/>
    <property type="molecule type" value="Genomic_DNA"/>
</dbReference>
<dbReference type="RefSeq" id="WP_007621396.1">
    <property type="nucleotide sequence ID" value="NZ_BANX01000019.1"/>
</dbReference>
<dbReference type="InterPro" id="IPR044876">
    <property type="entry name" value="HRDC_dom_sf"/>
</dbReference>
<comment type="caution">
    <text evidence="3">The sequence shown here is derived from an EMBL/GenBank/DDBJ whole genome shotgun (WGS) entry which is preliminary data.</text>
</comment>
<dbReference type="SMART" id="SM00341">
    <property type="entry name" value="HRDC"/>
    <property type="match status" value="1"/>
</dbReference>
<reference evidence="3 4" key="1">
    <citation type="submission" date="2013-01" db="EMBL/GenBank/DDBJ databases">
        <title>Whole genome shotgun sequence of Gordonia soli NBRC 108243.</title>
        <authorList>
            <person name="Isaki-Nakamura S."/>
            <person name="Hosoyama A."/>
            <person name="Tsuchikane K."/>
            <person name="Ando Y."/>
            <person name="Baba S."/>
            <person name="Ohji S."/>
            <person name="Hamada M."/>
            <person name="Tamura T."/>
            <person name="Yamazoe A."/>
            <person name="Yamazaki S."/>
            <person name="Fujita N."/>
        </authorList>
    </citation>
    <scope>NUCLEOTIDE SEQUENCE [LARGE SCALE GENOMIC DNA]</scope>
    <source>
        <strain evidence="3 4">NBRC 108243</strain>
    </source>
</reference>
<evidence type="ECO:0000313" key="3">
    <source>
        <dbReference type="EMBL" id="GAC68884.1"/>
    </source>
</evidence>
<dbReference type="InterPro" id="IPR002562">
    <property type="entry name" value="3'-5'_exonuclease_dom"/>
</dbReference>
<accession>M0QKC4</accession>
<dbReference type="GO" id="GO:0000166">
    <property type="term" value="F:nucleotide binding"/>
    <property type="evidence" value="ECO:0007669"/>
    <property type="project" value="InterPro"/>
</dbReference>
<dbReference type="PANTHER" id="PTHR47649">
    <property type="entry name" value="RIBONUCLEASE D"/>
    <property type="match status" value="1"/>
</dbReference>
<dbReference type="InterPro" id="IPR041605">
    <property type="entry name" value="Exo_C"/>
</dbReference>
<dbReference type="Pfam" id="PF18305">
    <property type="entry name" value="DNA_pol_A_exoN"/>
    <property type="match status" value="1"/>
</dbReference>
<dbReference type="Gene3D" id="3.30.420.10">
    <property type="entry name" value="Ribonuclease H-like superfamily/Ribonuclease H"/>
    <property type="match status" value="1"/>
</dbReference>
<dbReference type="GO" id="GO:0006139">
    <property type="term" value="P:nucleobase-containing compound metabolic process"/>
    <property type="evidence" value="ECO:0007669"/>
    <property type="project" value="InterPro"/>
</dbReference>
<dbReference type="Pfam" id="PF00570">
    <property type="entry name" value="HRDC"/>
    <property type="match status" value="1"/>
</dbReference>
<dbReference type="eggNOG" id="COG0349">
    <property type="taxonomic scope" value="Bacteria"/>
</dbReference>
<dbReference type="InterPro" id="IPR036397">
    <property type="entry name" value="RNaseH_sf"/>
</dbReference>
<dbReference type="SUPFAM" id="SSF47819">
    <property type="entry name" value="HRDC-like"/>
    <property type="match status" value="1"/>
</dbReference>
<dbReference type="SUPFAM" id="SSF53098">
    <property type="entry name" value="Ribonuclease H-like"/>
    <property type="match status" value="1"/>
</dbReference>
<evidence type="ECO:0000259" key="2">
    <source>
        <dbReference type="PROSITE" id="PS50967"/>
    </source>
</evidence>
<name>M0QKC4_9ACTN</name>
<dbReference type="Proteomes" id="UP000011666">
    <property type="component" value="Unassembled WGS sequence"/>
</dbReference>
<dbReference type="Gene3D" id="1.10.150.80">
    <property type="entry name" value="HRDC domain"/>
    <property type="match status" value="2"/>
</dbReference>
<evidence type="ECO:0000313" key="4">
    <source>
        <dbReference type="Proteomes" id="UP000011666"/>
    </source>
</evidence>
<dbReference type="AlphaFoldDB" id="M0QKC4"/>
<feature type="domain" description="HRDC" evidence="2">
    <location>
        <begin position="246"/>
        <end position="326"/>
    </location>
</feature>
<protein>
    <submittedName>
        <fullName evidence="3">Putative ribonuclease</fullName>
    </submittedName>
</protein>
<proteinExistence type="predicted"/>
<dbReference type="GO" id="GO:0008408">
    <property type="term" value="F:3'-5' exonuclease activity"/>
    <property type="evidence" value="ECO:0007669"/>
    <property type="project" value="InterPro"/>
</dbReference>
<evidence type="ECO:0000256" key="1">
    <source>
        <dbReference type="SAM" id="MobiDB-lite"/>
    </source>
</evidence>
<dbReference type="CDD" id="cd06142">
    <property type="entry name" value="RNaseD_exo"/>
    <property type="match status" value="1"/>
</dbReference>
<feature type="region of interest" description="Disordered" evidence="1">
    <location>
        <begin position="1"/>
        <end position="38"/>
    </location>
</feature>
<dbReference type="InterPro" id="IPR012337">
    <property type="entry name" value="RNaseH-like_sf"/>
</dbReference>
<dbReference type="PANTHER" id="PTHR47649:SF1">
    <property type="entry name" value="RIBONUCLEASE D"/>
    <property type="match status" value="1"/>
</dbReference>
<dbReference type="STRING" id="1223545.GS4_19_00740"/>
<dbReference type="InterPro" id="IPR002121">
    <property type="entry name" value="HRDC_dom"/>
</dbReference>
<keyword evidence="4" id="KW-1185">Reference proteome</keyword>
<dbReference type="OrthoDB" id="144122at2"/>
<dbReference type="Pfam" id="PF01612">
    <property type="entry name" value="DNA_pol_A_exo1"/>
    <property type="match status" value="1"/>
</dbReference>
<gene>
    <name evidence="3" type="ORF">GS4_19_00740</name>
</gene>
<sequence length="431" mass="46618">MTDPSGPAGSGAPDDADSTADTESSTPEVTPLTHPADGVPDVLRSAAEFAEAAERLAAGTGPIAVDTERASGYRYSQRAYLIQIRRTGSGSFLLDPIDEPVALRPVIDVLDGPEWVLHAADQDLPCLRELDFVCAEVYDTELAGRLLGLPKVNLAAMVAEFLGLGLAKGHGAADWSRRPLPDDWLNYAALDVEVLVELRDAIDAALVDAGKDDWARQEFRHILDRPPTPPRTDRWRKTSNIHTVKNVRALAGVRELWTAREEIAARRDIAPGRVLPDSAMVTAATAAPSTIDELTRLPVFGGPRQRRLAGTWLTALQRARDLPDSALPAKKAGAVGLPPVNRWDQRNPDAAARAAVVRPLVREIAEANTVPVENLVSPEVVRQLCWDGIDPPISAAAVDARLERDGARRWQRELVADPIADALDEVARSTD</sequence>